<dbReference type="OrthoDB" id="1393670at2759"/>
<evidence type="ECO:0000313" key="3">
    <source>
        <dbReference type="EMBL" id="CAE7933894.1"/>
    </source>
</evidence>
<evidence type="ECO:0000256" key="2">
    <source>
        <dbReference type="ARBA" id="ARBA00023002"/>
    </source>
</evidence>
<keyword evidence="4" id="KW-1185">Reference proteome</keyword>
<keyword evidence="2" id="KW-0560">Oxidoreductase</keyword>
<name>A0A813C341_9DINO</name>
<organism evidence="3 4">
    <name type="scientific">Symbiodinium necroappetens</name>
    <dbReference type="NCBI Taxonomy" id="1628268"/>
    <lineage>
        <taxon>Eukaryota</taxon>
        <taxon>Sar</taxon>
        <taxon>Alveolata</taxon>
        <taxon>Dinophyceae</taxon>
        <taxon>Suessiales</taxon>
        <taxon>Symbiodiniaceae</taxon>
        <taxon>Symbiodinium</taxon>
    </lineage>
</organism>
<dbReference type="PANTHER" id="PTHR24321:SF8">
    <property type="entry name" value="ESTRADIOL 17-BETA-DEHYDROGENASE 8-RELATED"/>
    <property type="match status" value="1"/>
</dbReference>
<dbReference type="Gene3D" id="3.40.50.720">
    <property type="entry name" value="NAD(P)-binding Rossmann-like Domain"/>
    <property type="match status" value="1"/>
</dbReference>
<evidence type="ECO:0000256" key="1">
    <source>
        <dbReference type="ARBA" id="ARBA00006484"/>
    </source>
</evidence>
<evidence type="ECO:0000313" key="4">
    <source>
        <dbReference type="Proteomes" id="UP000601435"/>
    </source>
</evidence>
<proteinExistence type="inferred from homology"/>
<gene>
    <name evidence="3" type="primary">fabG</name>
    <name evidence="3" type="ORF">SNEC2469_LOCUS32610</name>
</gene>
<dbReference type="GO" id="GO:0016491">
    <property type="term" value="F:oxidoreductase activity"/>
    <property type="evidence" value="ECO:0007669"/>
    <property type="project" value="UniProtKB-KW"/>
</dbReference>
<reference evidence="3" key="1">
    <citation type="submission" date="2021-02" db="EMBL/GenBank/DDBJ databases">
        <authorList>
            <person name="Dougan E. K."/>
            <person name="Rhodes N."/>
            <person name="Thang M."/>
            <person name="Chan C."/>
        </authorList>
    </citation>
    <scope>NUCLEOTIDE SEQUENCE</scope>
</reference>
<dbReference type="Proteomes" id="UP000601435">
    <property type="component" value="Unassembled WGS sequence"/>
</dbReference>
<feature type="non-terminal residue" evidence="3">
    <location>
        <position position="1"/>
    </location>
</feature>
<dbReference type="CDD" id="cd05233">
    <property type="entry name" value="SDR_c"/>
    <property type="match status" value="1"/>
</dbReference>
<dbReference type="InterPro" id="IPR020904">
    <property type="entry name" value="Sc_DH/Rdtase_CS"/>
</dbReference>
<accession>A0A813C341</accession>
<dbReference type="InterPro" id="IPR002347">
    <property type="entry name" value="SDR_fam"/>
</dbReference>
<dbReference type="InterPro" id="IPR036291">
    <property type="entry name" value="NAD(P)-bd_dom_sf"/>
</dbReference>
<dbReference type="SUPFAM" id="SSF51735">
    <property type="entry name" value="NAD(P)-binding Rossmann-fold domains"/>
    <property type="match status" value="1"/>
</dbReference>
<dbReference type="PRINTS" id="PR00081">
    <property type="entry name" value="GDHRDH"/>
</dbReference>
<dbReference type="PANTHER" id="PTHR24321">
    <property type="entry name" value="DEHYDROGENASES, SHORT CHAIN"/>
    <property type="match status" value="1"/>
</dbReference>
<dbReference type="Pfam" id="PF13561">
    <property type="entry name" value="adh_short_C2"/>
    <property type="match status" value="1"/>
</dbReference>
<dbReference type="AlphaFoldDB" id="A0A813C341"/>
<dbReference type="PROSITE" id="PS00061">
    <property type="entry name" value="ADH_SHORT"/>
    <property type="match status" value="1"/>
</dbReference>
<protein>
    <submittedName>
        <fullName evidence="3">FabG protein</fullName>
    </submittedName>
</protein>
<sequence>EPRGLLAEQSDACFDQVFAVNLRALFQAMKAQVRLMLDQGGGVIVNNASVSGVRNPNPGFALYSASKAAVISLTRSAAMEYAAQGLRINALSPGRIVTPMMLGAKLADPEAVGQSLPIKRMGRPEEVADALLWLASDAAAFVVGQNICVDGGFLAA</sequence>
<dbReference type="PRINTS" id="PR00080">
    <property type="entry name" value="SDRFAMILY"/>
</dbReference>
<dbReference type="EMBL" id="CAJNJA010083018">
    <property type="protein sequence ID" value="CAE7933894.1"/>
    <property type="molecule type" value="Genomic_DNA"/>
</dbReference>
<comment type="caution">
    <text evidence="3">The sequence shown here is derived from an EMBL/GenBank/DDBJ whole genome shotgun (WGS) entry which is preliminary data.</text>
</comment>
<comment type="similarity">
    <text evidence="1">Belongs to the short-chain dehydrogenases/reductases (SDR) family.</text>
</comment>